<evidence type="ECO:0008006" key="4">
    <source>
        <dbReference type="Google" id="ProtNLM"/>
    </source>
</evidence>
<dbReference type="Proteomes" id="UP001341840">
    <property type="component" value="Unassembled WGS sequence"/>
</dbReference>
<dbReference type="EMBL" id="JASCZI010211693">
    <property type="protein sequence ID" value="MED6195958.1"/>
    <property type="molecule type" value="Genomic_DNA"/>
</dbReference>
<feature type="compositionally biased region" description="Basic residues" evidence="1">
    <location>
        <begin position="8"/>
        <end position="24"/>
    </location>
</feature>
<proteinExistence type="predicted"/>
<reference evidence="2 3" key="1">
    <citation type="journal article" date="2023" name="Plants (Basel)">
        <title>Bridging the Gap: Combining Genomics and Transcriptomics Approaches to Understand Stylosanthes scabra, an Orphan Legume from the Brazilian Caatinga.</title>
        <authorList>
            <person name="Ferreira-Neto J.R.C."/>
            <person name="da Silva M.D."/>
            <person name="Binneck E."/>
            <person name="de Melo N.F."/>
            <person name="da Silva R.H."/>
            <person name="de Melo A.L.T.M."/>
            <person name="Pandolfi V."/>
            <person name="Bustamante F.O."/>
            <person name="Brasileiro-Vidal A.C."/>
            <person name="Benko-Iseppon A.M."/>
        </authorList>
    </citation>
    <scope>NUCLEOTIDE SEQUENCE [LARGE SCALE GENOMIC DNA]</scope>
    <source>
        <tissue evidence="2">Leaves</tissue>
    </source>
</reference>
<accession>A0ABU6XGA0</accession>
<organism evidence="2 3">
    <name type="scientific">Stylosanthes scabra</name>
    <dbReference type="NCBI Taxonomy" id="79078"/>
    <lineage>
        <taxon>Eukaryota</taxon>
        <taxon>Viridiplantae</taxon>
        <taxon>Streptophyta</taxon>
        <taxon>Embryophyta</taxon>
        <taxon>Tracheophyta</taxon>
        <taxon>Spermatophyta</taxon>
        <taxon>Magnoliopsida</taxon>
        <taxon>eudicotyledons</taxon>
        <taxon>Gunneridae</taxon>
        <taxon>Pentapetalae</taxon>
        <taxon>rosids</taxon>
        <taxon>fabids</taxon>
        <taxon>Fabales</taxon>
        <taxon>Fabaceae</taxon>
        <taxon>Papilionoideae</taxon>
        <taxon>50 kb inversion clade</taxon>
        <taxon>dalbergioids sensu lato</taxon>
        <taxon>Dalbergieae</taxon>
        <taxon>Pterocarpus clade</taxon>
        <taxon>Stylosanthes</taxon>
    </lineage>
</organism>
<comment type="caution">
    <text evidence="2">The sequence shown here is derived from an EMBL/GenBank/DDBJ whole genome shotgun (WGS) entry which is preliminary data.</text>
</comment>
<evidence type="ECO:0000313" key="3">
    <source>
        <dbReference type="Proteomes" id="UP001341840"/>
    </source>
</evidence>
<evidence type="ECO:0000256" key="1">
    <source>
        <dbReference type="SAM" id="MobiDB-lite"/>
    </source>
</evidence>
<name>A0ABU6XGA0_9FABA</name>
<gene>
    <name evidence="2" type="ORF">PIB30_042706</name>
</gene>
<feature type="region of interest" description="Disordered" evidence="1">
    <location>
        <begin position="1"/>
        <end position="24"/>
    </location>
</feature>
<protein>
    <recommendedName>
        <fullName evidence="4">50S ribosomal protein L32</fullName>
    </recommendedName>
</protein>
<evidence type="ECO:0000313" key="2">
    <source>
        <dbReference type="EMBL" id="MED6195958.1"/>
    </source>
</evidence>
<sequence>MKPTTTQKSKRKRPKSGMTRRSKVKCLNQVSPYGYAEIQNDKDGTKFVVNSQRLKHYLSEEQNLHQPTPPQH</sequence>
<keyword evidence="3" id="KW-1185">Reference proteome</keyword>